<name>A0AAN7GGG5_9MYRT</name>
<keyword evidence="1" id="KW-0472">Membrane</keyword>
<dbReference type="Proteomes" id="UP001345219">
    <property type="component" value="Chromosome 1"/>
</dbReference>
<evidence type="ECO:0000313" key="2">
    <source>
        <dbReference type="EMBL" id="KAK4743191.1"/>
    </source>
</evidence>
<organism evidence="2 3">
    <name type="scientific">Trapa incisa</name>
    <dbReference type="NCBI Taxonomy" id="236973"/>
    <lineage>
        <taxon>Eukaryota</taxon>
        <taxon>Viridiplantae</taxon>
        <taxon>Streptophyta</taxon>
        <taxon>Embryophyta</taxon>
        <taxon>Tracheophyta</taxon>
        <taxon>Spermatophyta</taxon>
        <taxon>Magnoliopsida</taxon>
        <taxon>eudicotyledons</taxon>
        <taxon>Gunneridae</taxon>
        <taxon>Pentapetalae</taxon>
        <taxon>rosids</taxon>
        <taxon>malvids</taxon>
        <taxon>Myrtales</taxon>
        <taxon>Lythraceae</taxon>
        <taxon>Trapa</taxon>
    </lineage>
</organism>
<keyword evidence="1" id="KW-0812">Transmembrane</keyword>
<keyword evidence="1" id="KW-1133">Transmembrane helix</keyword>
<gene>
    <name evidence="2" type="ORF">SAY87_001192</name>
</gene>
<protein>
    <submittedName>
        <fullName evidence="2">Uncharacterized protein</fullName>
    </submittedName>
</protein>
<dbReference type="EMBL" id="JAXIOK010000023">
    <property type="protein sequence ID" value="KAK4743191.1"/>
    <property type="molecule type" value="Genomic_DNA"/>
</dbReference>
<proteinExistence type="predicted"/>
<keyword evidence="3" id="KW-1185">Reference proteome</keyword>
<evidence type="ECO:0000313" key="3">
    <source>
        <dbReference type="Proteomes" id="UP001345219"/>
    </source>
</evidence>
<comment type="caution">
    <text evidence="2">The sequence shown here is derived from an EMBL/GenBank/DDBJ whole genome shotgun (WGS) entry which is preliminary data.</text>
</comment>
<evidence type="ECO:0000256" key="1">
    <source>
        <dbReference type="SAM" id="Phobius"/>
    </source>
</evidence>
<dbReference type="AlphaFoldDB" id="A0AAN7GGG5"/>
<feature type="transmembrane region" description="Helical" evidence="1">
    <location>
        <begin position="43"/>
        <end position="64"/>
    </location>
</feature>
<sequence length="120" mass="13279">MMREILGTPPFSVLGLKGAPPCFPSAVTFDGESLFLKQHTSNVLIIMNMVCCIQFFVICIGLIIPMVGQYSFLVDSHSLPSIAFDGISIFGFSTEVEVEEHNHVGLLNVQYLIWFCHGKP</sequence>
<reference evidence="2 3" key="1">
    <citation type="journal article" date="2023" name="Hortic Res">
        <title>Pangenome of water caltrop reveals structural variations and asymmetric subgenome divergence after allopolyploidization.</title>
        <authorList>
            <person name="Zhang X."/>
            <person name="Chen Y."/>
            <person name="Wang L."/>
            <person name="Yuan Y."/>
            <person name="Fang M."/>
            <person name="Shi L."/>
            <person name="Lu R."/>
            <person name="Comes H.P."/>
            <person name="Ma Y."/>
            <person name="Chen Y."/>
            <person name="Huang G."/>
            <person name="Zhou Y."/>
            <person name="Zheng Z."/>
            <person name="Qiu Y."/>
        </authorList>
    </citation>
    <scope>NUCLEOTIDE SEQUENCE [LARGE SCALE GENOMIC DNA]</scope>
    <source>
        <tissue evidence="2">Roots</tissue>
    </source>
</reference>
<accession>A0AAN7GGG5</accession>